<proteinExistence type="predicted"/>
<organism evidence="2 3">
    <name type="scientific">Rheinheimera pacifica</name>
    <dbReference type="NCBI Taxonomy" id="173990"/>
    <lineage>
        <taxon>Bacteria</taxon>
        <taxon>Pseudomonadati</taxon>
        <taxon>Pseudomonadota</taxon>
        <taxon>Gammaproteobacteria</taxon>
        <taxon>Chromatiales</taxon>
        <taxon>Chromatiaceae</taxon>
        <taxon>Rheinheimera</taxon>
    </lineage>
</organism>
<keyword evidence="3" id="KW-1185">Reference proteome</keyword>
<protein>
    <recommendedName>
        <fullName evidence="4">DUF2846 domain-containing protein</fullName>
    </recommendedName>
</protein>
<feature type="chain" id="PRO_5011491111" description="DUF2846 domain-containing protein" evidence="1">
    <location>
        <begin position="23"/>
        <end position="142"/>
    </location>
</feature>
<evidence type="ECO:0008006" key="4">
    <source>
        <dbReference type="Google" id="ProtNLM"/>
    </source>
</evidence>
<reference evidence="3" key="1">
    <citation type="submission" date="2016-10" db="EMBL/GenBank/DDBJ databases">
        <authorList>
            <person name="Varghese N."/>
            <person name="Submissions S."/>
        </authorList>
    </citation>
    <scope>NUCLEOTIDE SEQUENCE [LARGE SCALE GENOMIC DNA]</scope>
    <source>
        <strain evidence="3">DSM 17616</strain>
    </source>
</reference>
<name>A0A1H6MZ03_9GAMM</name>
<evidence type="ECO:0000256" key="1">
    <source>
        <dbReference type="SAM" id="SignalP"/>
    </source>
</evidence>
<sequence length="142" mass="15509">MKIIFLVAILSLVNACSTLVTTYNPSQIAHSKLAKIESHNIPGEGPVFASILSVSDMKKNIIVGDKKLTGGLKPIMKDIYLEPGKYIVVFRCGTDSVRAISEQALQAKSGKTYRLECIITETKSGIFSGDIPKRVRLKISEI</sequence>
<accession>A0A1H6MZ03</accession>
<dbReference type="EMBL" id="FNXF01000016">
    <property type="protein sequence ID" value="SEI07502.1"/>
    <property type="molecule type" value="Genomic_DNA"/>
</dbReference>
<evidence type="ECO:0000313" key="3">
    <source>
        <dbReference type="Proteomes" id="UP000199371"/>
    </source>
</evidence>
<gene>
    <name evidence="2" type="ORF">SAMN05660691_03361</name>
</gene>
<evidence type="ECO:0000313" key="2">
    <source>
        <dbReference type="EMBL" id="SEI07502.1"/>
    </source>
</evidence>
<dbReference type="Proteomes" id="UP000199371">
    <property type="component" value="Unassembled WGS sequence"/>
</dbReference>
<keyword evidence="1" id="KW-0732">Signal</keyword>
<dbReference type="STRING" id="173990.SAMN05660691_03361"/>
<dbReference type="AlphaFoldDB" id="A0A1H6MZ03"/>
<feature type="signal peptide" evidence="1">
    <location>
        <begin position="1"/>
        <end position="22"/>
    </location>
</feature>